<evidence type="ECO:0000313" key="2">
    <source>
        <dbReference type="EMBL" id="EZA61781.1"/>
    </source>
</evidence>
<reference evidence="2 3" key="1">
    <citation type="journal article" date="2014" name="Curr. Biol.">
        <title>The genome of the clonal raider ant Cerapachys biroi.</title>
        <authorList>
            <person name="Oxley P.R."/>
            <person name="Ji L."/>
            <person name="Fetter-Pruneda I."/>
            <person name="McKenzie S.K."/>
            <person name="Li C."/>
            <person name="Hu H."/>
            <person name="Zhang G."/>
            <person name="Kronauer D.J."/>
        </authorList>
    </citation>
    <scope>NUCLEOTIDE SEQUENCE [LARGE SCALE GENOMIC DNA]</scope>
</reference>
<gene>
    <name evidence="2" type="ORF">X777_09402</name>
</gene>
<organism evidence="2 3">
    <name type="scientific">Ooceraea biroi</name>
    <name type="common">Clonal raider ant</name>
    <name type="synonym">Cerapachys biroi</name>
    <dbReference type="NCBI Taxonomy" id="2015173"/>
    <lineage>
        <taxon>Eukaryota</taxon>
        <taxon>Metazoa</taxon>
        <taxon>Ecdysozoa</taxon>
        <taxon>Arthropoda</taxon>
        <taxon>Hexapoda</taxon>
        <taxon>Insecta</taxon>
        <taxon>Pterygota</taxon>
        <taxon>Neoptera</taxon>
        <taxon>Endopterygota</taxon>
        <taxon>Hymenoptera</taxon>
        <taxon>Apocrita</taxon>
        <taxon>Aculeata</taxon>
        <taxon>Formicoidea</taxon>
        <taxon>Formicidae</taxon>
        <taxon>Dorylinae</taxon>
        <taxon>Ooceraea</taxon>
    </lineage>
</organism>
<sequence length="51" mass="5662">MLAALISLGLGQKSKTGTSAMEIASRPLRNPSLSLRPTTLRTIRQQRREVR</sequence>
<proteinExistence type="predicted"/>
<dbReference type="EMBL" id="KK107046">
    <property type="protein sequence ID" value="EZA61781.1"/>
    <property type="molecule type" value="Genomic_DNA"/>
</dbReference>
<feature type="region of interest" description="Disordered" evidence="1">
    <location>
        <begin position="16"/>
        <end position="51"/>
    </location>
</feature>
<feature type="compositionally biased region" description="Polar residues" evidence="1">
    <location>
        <begin position="31"/>
        <end position="43"/>
    </location>
</feature>
<evidence type="ECO:0000313" key="3">
    <source>
        <dbReference type="Proteomes" id="UP000053097"/>
    </source>
</evidence>
<dbReference type="Proteomes" id="UP000053097">
    <property type="component" value="Unassembled WGS sequence"/>
</dbReference>
<accession>A0A026X195</accession>
<dbReference type="AlphaFoldDB" id="A0A026X195"/>
<keyword evidence="3" id="KW-1185">Reference proteome</keyword>
<name>A0A026X195_OOCBI</name>
<evidence type="ECO:0000256" key="1">
    <source>
        <dbReference type="SAM" id="MobiDB-lite"/>
    </source>
</evidence>
<protein>
    <submittedName>
        <fullName evidence="2">Uncharacterized protein</fullName>
    </submittedName>
</protein>